<proteinExistence type="predicted"/>
<reference evidence="2" key="1">
    <citation type="journal article" date="2019" name="Int. J. Syst. Evol. Microbiol.">
        <title>The Global Catalogue of Microorganisms (GCM) 10K type strain sequencing project: providing services to taxonomists for standard genome sequencing and annotation.</title>
        <authorList>
            <consortium name="The Broad Institute Genomics Platform"/>
            <consortium name="The Broad Institute Genome Sequencing Center for Infectious Disease"/>
            <person name="Wu L."/>
            <person name="Ma J."/>
        </authorList>
    </citation>
    <scope>NUCLEOTIDE SEQUENCE [LARGE SCALE GENOMIC DNA]</scope>
    <source>
        <strain evidence="2">KCTC 42964</strain>
    </source>
</reference>
<gene>
    <name evidence="1" type="ORF">ACFOGJ_04875</name>
</gene>
<evidence type="ECO:0000313" key="1">
    <source>
        <dbReference type="EMBL" id="MFC3226551.1"/>
    </source>
</evidence>
<organism evidence="1 2">
    <name type="scientific">Marinibaculum pumilum</name>
    <dbReference type="NCBI Taxonomy" id="1766165"/>
    <lineage>
        <taxon>Bacteria</taxon>
        <taxon>Pseudomonadati</taxon>
        <taxon>Pseudomonadota</taxon>
        <taxon>Alphaproteobacteria</taxon>
        <taxon>Rhodospirillales</taxon>
        <taxon>Rhodospirillaceae</taxon>
        <taxon>Marinibaculum</taxon>
    </lineage>
</organism>
<dbReference type="RefSeq" id="WP_379898582.1">
    <property type="nucleotide sequence ID" value="NZ_JBHRTR010000014.1"/>
</dbReference>
<accession>A0ABV7KWQ9</accession>
<dbReference type="EMBL" id="JBHRTR010000014">
    <property type="protein sequence ID" value="MFC3226551.1"/>
    <property type="molecule type" value="Genomic_DNA"/>
</dbReference>
<protein>
    <submittedName>
        <fullName evidence="1">Uncharacterized protein</fullName>
    </submittedName>
</protein>
<keyword evidence="2" id="KW-1185">Reference proteome</keyword>
<comment type="caution">
    <text evidence="1">The sequence shown here is derived from an EMBL/GenBank/DDBJ whole genome shotgun (WGS) entry which is preliminary data.</text>
</comment>
<dbReference type="Proteomes" id="UP001595528">
    <property type="component" value="Unassembled WGS sequence"/>
</dbReference>
<name>A0ABV7KWQ9_9PROT</name>
<sequence length="177" mass="18122">MPQQDGRQAYNQGMGGPLAGGPGAGSLAAEHAALRYMDAAQRVHDELRRILTQVSGIALLLMTGPLRTLPETAIRSASAAAAEAAEAVRALPVPQPAAHHHHHLGAASAALLASCAAASACAAPGAGDRDRDRLVAALKSTVAHLRTLARLLPGFEPVNFGQACCAAHAAVPAREWD</sequence>
<evidence type="ECO:0000313" key="2">
    <source>
        <dbReference type="Proteomes" id="UP001595528"/>
    </source>
</evidence>